<dbReference type="FunFam" id="2.40.70.10:FF:000008">
    <property type="entry name" value="Cathepsin D"/>
    <property type="match status" value="1"/>
</dbReference>
<name>A0A371DQY6_9APHY</name>
<keyword evidence="6" id="KW-0732">Signal</keyword>
<evidence type="ECO:0000256" key="4">
    <source>
        <dbReference type="PIRSR" id="PIRSR601461-2"/>
    </source>
</evidence>
<feature type="active site" evidence="3">
    <location>
        <position position="127"/>
    </location>
</feature>
<evidence type="ECO:0000313" key="9">
    <source>
        <dbReference type="Proteomes" id="UP000256964"/>
    </source>
</evidence>
<dbReference type="Proteomes" id="UP000256964">
    <property type="component" value="Unassembled WGS sequence"/>
</dbReference>
<dbReference type="CDD" id="cd05471">
    <property type="entry name" value="pepsin_like"/>
    <property type="match status" value="1"/>
</dbReference>
<dbReference type="PRINTS" id="PR00792">
    <property type="entry name" value="PEPSIN"/>
</dbReference>
<evidence type="ECO:0000256" key="3">
    <source>
        <dbReference type="PIRSR" id="PIRSR601461-1"/>
    </source>
</evidence>
<dbReference type="SUPFAM" id="SSF50630">
    <property type="entry name" value="Acid proteases"/>
    <property type="match status" value="1"/>
</dbReference>
<dbReference type="InterPro" id="IPR001461">
    <property type="entry name" value="Aspartic_peptidase_A1"/>
</dbReference>
<feature type="active site" evidence="3">
    <location>
        <position position="306"/>
    </location>
</feature>
<feature type="chain" id="PRO_5016779476" evidence="6">
    <location>
        <begin position="19"/>
        <end position="420"/>
    </location>
</feature>
<feature type="signal peptide" evidence="6">
    <location>
        <begin position="1"/>
        <end position="18"/>
    </location>
</feature>
<keyword evidence="5" id="KW-0378">Hydrolase</keyword>
<keyword evidence="9" id="KW-1185">Reference proteome</keyword>
<evidence type="ECO:0000256" key="1">
    <source>
        <dbReference type="ARBA" id="ARBA00007447"/>
    </source>
</evidence>
<dbReference type="InterPro" id="IPR034164">
    <property type="entry name" value="Pepsin-like_dom"/>
</dbReference>
<accession>A0A371DQY6</accession>
<dbReference type="AlphaFoldDB" id="A0A371DQY6"/>
<dbReference type="InterPro" id="IPR033121">
    <property type="entry name" value="PEPTIDASE_A1"/>
</dbReference>
<evidence type="ECO:0000256" key="2">
    <source>
        <dbReference type="ARBA" id="ARBA00022750"/>
    </source>
</evidence>
<dbReference type="Gene3D" id="2.40.70.10">
    <property type="entry name" value="Acid Proteases"/>
    <property type="match status" value="2"/>
</dbReference>
<evidence type="ECO:0000256" key="5">
    <source>
        <dbReference type="RuleBase" id="RU000454"/>
    </source>
</evidence>
<feature type="domain" description="Peptidase A1" evidence="7">
    <location>
        <begin position="109"/>
        <end position="417"/>
    </location>
</feature>
<keyword evidence="4" id="KW-1015">Disulfide bond</keyword>
<organism evidence="8 9">
    <name type="scientific">Lentinus brumalis</name>
    <dbReference type="NCBI Taxonomy" id="2498619"/>
    <lineage>
        <taxon>Eukaryota</taxon>
        <taxon>Fungi</taxon>
        <taxon>Dikarya</taxon>
        <taxon>Basidiomycota</taxon>
        <taxon>Agaricomycotina</taxon>
        <taxon>Agaricomycetes</taxon>
        <taxon>Polyporales</taxon>
        <taxon>Polyporaceae</taxon>
        <taxon>Lentinus</taxon>
    </lineage>
</organism>
<keyword evidence="5 8" id="KW-0645">Protease</keyword>
<dbReference type="OrthoDB" id="15189at2759"/>
<dbReference type="Pfam" id="PF00026">
    <property type="entry name" value="Asp"/>
    <property type="match status" value="1"/>
</dbReference>
<dbReference type="EMBL" id="KZ857383">
    <property type="protein sequence ID" value="RDX54914.1"/>
    <property type="molecule type" value="Genomic_DNA"/>
</dbReference>
<sequence length="420" mass="44083">MFCKATLLTVALGLMASATPITTKQGVSIPLGKRSTLQNEDGTFNYDKAVIQTVNTINKHRANLINLEKNVGAHVFKAGAFIKDLVTLPAHLIKRQAESLTDEEDDLEWAGTISIGTPGQNFLIDFDTGSSDLWVPSSSCTSSTCRSKSKYTASKSSTGAKKSGSFSIQYGDGSTVSGPVYTDTVAVAGVSVTKQSFSPVTTLSSSFSGDPIDGILGLAYPAISNLNANPYFNTAIEQGAVKEGVFGFKLASTGSELYLGGTNDELYSGSIEYHDIDTSTGFWQLTGAKALVGGKAVVSNFETIIDSGTTIMYGPPAAVKTFYKAISGSAVYDSDQGYYSYPCDSPPTVAFSWGGKQWTISADNFSLGETSSGSGKCVGALAGQDIGLGSNVWLLGDSFMKNVYTAFSFDQDAVGFAALA</sequence>
<dbReference type="PROSITE" id="PS00141">
    <property type="entry name" value="ASP_PROTEASE"/>
    <property type="match status" value="1"/>
</dbReference>
<evidence type="ECO:0000259" key="7">
    <source>
        <dbReference type="PROSITE" id="PS51767"/>
    </source>
</evidence>
<dbReference type="PANTHER" id="PTHR47966:SF51">
    <property type="entry name" value="BETA-SITE APP-CLEAVING ENZYME, ISOFORM A-RELATED"/>
    <property type="match status" value="1"/>
</dbReference>
<feature type="disulfide bond" evidence="4">
    <location>
        <begin position="140"/>
        <end position="145"/>
    </location>
</feature>
<dbReference type="PROSITE" id="PS51767">
    <property type="entry name" value="PEPTIDASE_A1"/>
    <property type="match status" value="1"/>
</dbReference>
<dbReference type="GO" id="GO:0004190">
    <property type="term" value="F:aspartic-type endopeptidase activity"/>
    <property type="evidence" value="ECO:0007669"/>
    <property type="project" value="UniProtKB-KW"/>
</dbReference>
<evidence type="ECO:0000313" key="8">
    <source>
        <dbReference type="EMBL" id="RDX54914.1"/>
    </source>
</evidence>
<reference evidence="8 9" key="1">
    <citation type="journal article" date="2018" name="Biotechnol. Biofuels">
        <title>Integrative visual omics of the white-rot fungus Polyporus brumalis exposes the biotechnological potential of its oxidative enzymes for delignifying raw plant biomass.</title>
        <authorList>
            <person name="Miyauchi S."/>
            <person name="Rancon A."/>
            <person name="Drula E."/>
            <person name="Hage H."/>
            <person name="Chaduli D."/>
            <person name="Favel A."/>
            <person name="Grisel S."/>
            <person name="Henrissat B."/>
            <person name="Herpoel-Gimbert I."/>
            <person name="Ruiz-Duenas F.J."/>
            <person name="Chevret D."/>
            <person name="Hainaut M."/>
            <person name="Lin J."/>
            <person name="Wang M."/>
            <person name="Pangilinan J."/>
            <person name="Lipzen A."/>
            <person name="Lesage-Meessen L."/>
            <person name="Navarro D."/>
            <person name="Riley R."/>
            <person name="Grigoriev I.V."/>
            <person name="Zhou S."/>
            <person name="Raouche S."/>
            <person name="Rosso M.N."/>
        </authorList>
    </citation>
    <scope>NUCLEOTIDE SEQUENCE [LARGE SCALE GENOMIC DNA]</scope>
    <source>
        <strain evidence="8 9">BRFM 1820</strain>
    </source>
</reference>
<dbReference type="InterPro" id="IPR021109">
    <property type="entry name" value="Peptidase_aspartic_dom_sf"/>
</dbReference>
<dbReference type="PANTHER" id="PTHR47966">
    <property type="entry name" value="BETA-SITE APP-CLEAVING ENZYME, ISOFORM A-RELATED"/>
    <property type="match status" value="1"/>
</dbReference>
<evidence type="ECO:0000256" key="6">
    <source>
        <dbReference type="SAM" id="SignalP"/>
    </source>
</evidence>
<proteinExistence type="inferred from homology"/>
<comment type="similarity">
    <text evidence="1 5">Belongs to the peptidase A1 family.</text>
</comment>
<dbReference type="InterPro" id="IPR001969">
    <property type="entry name" value="Aspartic_peptidase_AS"/>
</dbReference>
<gene>
    <name evidence="8" type="ORF">OH76DRAFT_848415</name>
</gene>
<keyword evidence="2 5" id="KW-0064">Aspartyl protease</keyword>
<dbReference type="GO" id="GO:0006508">
    <property type="term" value="P:proteolysis"/>
    <property type="evidence" value="ECO:0007669"/>
    <property type="project" value="UniProtKB-KW"/>
</dbReference>
<protein>
    <submittedName>
        <fullName evidence="8">Acid protease</fullName>
    </submittedName>
</protein>
<dbReference type="STRING" id="139420.A0A371DQY6"/>